<feature type="region of interest" description="Disordered" evidence="1">
    <location>
        <begin position="410"/>
        <end position="430"/>
    </location>
</feature>
<dbReference type="PANTHER" id="PTHR22576:SF37">
    <property type="entry name" value="MUCOSA-ASSOCIATED LYMPHOID TISSUE LYMPHOMA TRANSLOCATION PROTEIN 1"/>
    <property type="match status" value="1"/>
</dbReference>
<accession>A0A1L3F2V9</accession>
<dbReference type="InterPro" id="IPR005532">
    <property type="entry name" value="SUMF_dom"/>
</dbReference>
<dbReference type="Pfam" id="PF00656">
    <property type="entry name" value="Peptidase_C14"/>
    <property type="match status" value="1"/>
</dbReference>
<dbReference type="RefSeq" id="WP_071909026.1">
    <property type="nucleotide sequence ID" value="NZ_JANUDB010000001.1"/>
</dbReference>
<dbReference type="SUPFAM" id="SSF52129">
    <property type="entry name" value="Caspase-like"/>
    <property type="match status" value="1"/>
</dbReference>
<feature type="domain" description="Caspase family p20" evidence="2">
    <location>
        <begin position="23"/>
        <end position="153"/>
    </location>
</feature>
<evidence type="ECO:0000256" key="1">
    <source>
        <dbReference type="SAM" id="MobiDB-lite"/>
    </source>
</evidence>
<dbReference type="PANTHER" id="PTHR22576">
    <property type="entry name" value="MUCOSA ASSOCIATED LYMPHOID TISSUE LYMPHOMA TRANSLOCATION PROTEIN 1/PARACASPASE"/>
    <property type="match status" value="1"/>
</dbReference>
<organism evidence="3 4">
    <name type="scientific">Bradyrhizobium japonicum</name>
    <dbReference type="NCBI Taxonomy" id="375"/>
    <lineage>
        <taxon>Bacteria</taxon>
        <taxon>Pseudomonadati</taxon>
        <taxon>Pseudomonadota</taxon>
        <taxon>Alphaproteobacteria</taxon>
        <taxon>Hyphomicrobiales</taxon>
        <taxon>Nitrobacteraceae</taxon>
        <taxon>Bradyrhizobium</taxon>
    </lineage>
</organism>
<dbReference type="InterPro" id="IPR029030">
    <property type="entry name" value="Caspase-like_dom_sf"/>
</dbReference>
<dbReference type="GO" id="GO:0006508">
    <property type="term" value="P:proteolysis"/>
    <property type="evidence" value="ECO:0007669"/>
    <property type="project" value="InterPro"/>
</dbReference>
<feature type="region of interest" description="Disordered" evidence="1">
    <location>
        <begin position="768"/>
        <end position="792"/>
    </location>
</feature>
<dbReference type="PROSITE" id="PS50208">
    <property type="entry name" value="CASPASE_P20"/>
    <property type="match status" value="1"/>
</dbReference>
<dbReference type="Gene3D" id="3.40.50.1460">
    <property type="match status" value="1"/>
</dbReference>
<dbReference type="AlphaFoldDB" id="A0A1L3F2V9"/>
<dbReference type="OrthoDB" id="9768004at2"/>
<dbReference type="Gene3D" id="3.90.1580.10">
    <property type="entry name" value="paralog of FGE (formylglycine-generating enzyme)"/>
    <property type="match status" value="1"/>
</dbReference>
<dbReference type="InterPro" id="IPR052039">
    <property type="entry name" value="Caspase-related_regulators"/>
</dbReference>
<dbReference type="Proteomes" id="UP000181962">
    <property type="component" value="Chromosome"/>
</dbReference>
<dbReference type="InterPro" id="IPR042095">
    <property type="entry name" value="SUMF_sf"/>
</dbReference>
<dbReference type="GO" id="GO:0004197">
    <property type="term" value="F:cysteine-type endopeptidase activity"/>
    <property type="evidence" value="ECO:0007669"/>
    <property type="project" value="InterPro"/>
</dbReference>
<dbReference type="InterPro" id="IPR011600">
    <property type="entry name" value="Pept_C14_caspase"/>
</dbReference>
<dbReference type="Pfam" id="PF03781">
    <property type="entry name" value="FGE-sulfatase"/>
    <property type="match status" value="1"/>
</dbReference>
<feature type="compositionally biased region" description="Basic and acidic residues" evidence="1">
    <location>
        <begin position="410"/>
        <end position="420"/>
    </location>
</feature>
<evidence type="ECO:0000313" key="3">
    <source>
        <dbReference type="EMBL" id="APG07623.1"/>
    </source>
</evidence>
<proteinExistence type="predicted"/>
<dbReference type="InterPro" id="IPR016187">
    <property type="entry name" value="CTDL_fold"/>
</dbReference>
<sequence length="876" mass="95403">MRWVAATILALVFYGFAGQALAEKRIALVIGNSSYRNVPSLPNPRNDAAEIASLFRYAGFSAVDARRDLGISDMRRAISDFAEMASDADVAVVYFAGHGIEVDGANYVIPVDAKLSRDFDIEDEAISLDRILKSIEPTKRLRLVILDACRDNPFLKTMKRTIASRSIGRGLAKVEPAISDTLIAFAAKAGSVALDGDAKNSPFTAALLHNIAAPGLDLRIAFGRVRDEVLKVTNRHQEPFVYGSLGGSVISIVDAPKLPPPPTTDDIVWNAVKDSTYPAVFEEFIAKFPTTPHLKAAESRRDELKQAQAAAAARIPPPPTADEIVWTAIRDSNYPAIFDDFLSKFPASKHRVEAQSRADELQKQIAAAAARVPPPPTADEVVWDAIKGSTYPAIFDDFASKFPASPHLADAQRRRDELKKQIAATQAPPPPAAEDIVWAAIKGSRDPAIFDEFVSKYAVSPHIAAARQRGDDLRKEIAAAQAPPPPPADEIVWNAIKESHDPAIFEEYSAKYSSSSHVSAALSRRDELWKERAAAAAPPPAPPATDEIVWNAIKDGRSPAMFEEFLSKFPESARSAEARERFKALQAVQVASTNATLPAPDTTQQREGLTALGIKVLSDSEEAALKQKASFKECEKCPEMVVVPPGAFMMGTSESASKRTAESSRHKVTFAHSFAVGRYAVTFAEWDACVADGGCNGYKPWDNGWGRGRRPAINISWSDAKSYAAWLSARTGKTYRLLSEAEREYVTRAGTTSSFWWGVSVSRGQANYDDRASQDKNAKGASGQKTAPVDSFQPNPWGLYQVHGNIWEWVEDCVNDTYEGAPVDGSPWLKGRCEQRVLRGGSWVSKADAVEAGSRYGVQSEGRVSNVGFRVARTLR</sequence>
<gene>
    <name evidence="3" type="ORF">BKD09_04700</name>
</gene>
<dbReference type="SUPFAM" id="SSF56436">
    <property type="entry name" value="C-type lectin-like"/>
    <property type="match status" value="1"/>
</dbReference>
<dbReference type="EMBL" id="CP017637">
    <property type="protein sequence ID" value="APG07623.1"/>
    <property type="molecule type" value="Genomic_DNA"/>
</dbReference>
<evidence type="ECO:0000259" key="2">
    <source>
        <dbReference type="PROSITE" id="PS50208"/>
    </source>
</evidence>
<name>A0A1L3F2V9_BRAJP</name>
<feature type="compositionally biased region" description="Basic and acidic residues" evidence="1">
    <location>
        <begin position="768"/>
        <end position="778"/>
    </location>
</feature>
<protein>
    <recommendedName>
        <fullName evidence="2">Caspase family p20 domain-containing protein</fullName>
    </recommendedName>
</protein>
<reference evidence="3 4" key="1">
    <citation type="submission" date="2016-11" db="EMBL/GenBank/DDBJ databases">
        <title>Complete Genome Sequence of Bradyrhizobium sp. strain J5, an isolated from soybean nodule in Hokkaido.</title>
        <authorList>
            <person name="Kanehara K."/>
        </authorList>
    </citation>
    <scope>NUCLEOTIDE SEQUENCE [LARGE SCALE GENOMIC DNA]</scope>
    <source>
        <strain evidence="3 4">J5</strain>
    </source>
</reference>
<dbReference type="InterPro" id="IPR001309">
    <property type="entry name" value="Pept_C14_p20"/>
</dbReference>
<evidence type="ECO:0000313" key="4">
    <source>
        <dbReference type="Proteomes" id="UP000181962"/>
    </source>
</evidence>